<dbReference type="PANTHER" id="PTHR31187:SF1">
    <property type="entry name" value="ADP,ATP CARRIER PROTEIN 1"/>
    <property type="match status" value="1"/>
</dbReference>
<keyword evidence="3 9" id="KW-0813">Transport</keyword>
<dbReference type="Pfam" id="PF03219">
    <property type="entry name" value="TLC"/>
    <property type="match status" value="1"/>
</dbReference>
<reference evidence="10 11" key="1">
    <citation type="submission" date="2021-05" db="EMBL/GenBank/DDBJ databases">
        <title>Ecology and evolution of chlamydial symbionts of arthropods.</title>
        <authorList>
            <person name="Halter T."/>
            <person name="Sixt B.S."/>
            <person name="Toenshoff E.R."/>
            <person name="Koestlbacher S."/>
            <person name="Schulz F."/>
            <person name="Kostanjsek R."/>
            <person name="Collingro A."/>
            <person name="Hendrickx F."/>
            <person name="Horn M."/>
        </authorList>
    </citation>
    <scope>NUCLEOTIDE SEQUENCE [LARGE SCALE GENOMIC DNA]</scope>
    <source>
        <strain evidence="10 11">15C</strain>
    </source>
</reference>
<evidence type="ECO:0000256" key="8">
    <source>
        <dbReference type="ARBA" id="ARBA00023136"/>
    </source>
</evidence>
<keyword evidence="4 9" id="KW-0812">Transmembrane</keyword>
<evidence type="ECO:0000256" key="5">
    <source>
        <dbReference type="ARBA" id="ARBA00022741"/>
    </source>
</evidence>
<evidence type="ECO:0000256" key="6">
    <source>
        <dbReference type="ARBA" id="ARBA00022840"/>
    </source>
</evidence>
<comment type="similarity">
    <text evidence="2 9">Belongs to the ADP/ATP translocase tlc family.</text>
</comment>
<feature type="transmembrane region" description="Helical" evidence="9">
    <location>
        <begin position="82"/>
        <end position="101"/>
    </location>
</feature>
<feature type="transmembrane region" description="Helical" evidence="9">
    <location>
        <begin position="388"/>
        <end position="408"/>
    </location>
</feature>
<evidence type="ECO:0000256" key="7">
    <source>
        <dbReference type="ARBA" id="ARBA00022989"/>
    </source>
</evidence>
<evidence type="ECO:0000313" key="10">
    <source>
        <dbReference type="EMBL" id="QZA58795.1"/>
    </source>
</evidence>
<sequence length="421" mass="47766">MQFRQELNKFSKTERLFIMGAMLCGFFILADYSIIYPVSNSLFISTYGTQFFPYAWLVSIPLNLLLVGLYNKYLPKLGCLKTYLILAGSTVAINYSCALFIKQHASLSFFLYVWKDVYVMLMFQQLWSVIHSTVSLKRAKYLYGIFFGVGGLGSLTGSLLPGFFAVKMGSESLLYITLPLYLCLTAAFILTLKKSNTGVSLPLEEKKDARDALMHGIQLILNSRILVFIALSVLFMQLSATLIDYQFNIFLEKSITVKDLRTEYTGRMQAIGLSFTVLMQFLGTYLLVQRVGVKRLHIALPSILCIMSILCFLFPSFGIVTFTVILLRSYNSSLFSIIKEMLYIPLNPDQKFRAKAFIDVFLFRFAKIFASLIILSLQFALTTLLLPVLNWISISVCVTWIVFAVYLFKKMTPSLEVGENV</sequence>
<feature type="transmembrane region" description="Helical" evidence="9">
    <location>
        <begin position="51"/>
        <end position="70"/>
    </location>
</feature>
<name>A0ABX8YZI1_9BACT</name>
<accession>A0ABX8YZI1</accession>
<organism evidence="10 11">
    <name type="scientific">Candidatus Rhabdochlamydia porcellionis</name>
    <dbReference type="NCBI Taxonomy" id="225148"/>
    <lineage>
        <taxon>Bacteria</taxon>
        <taxon>Pseudomonadati</taxon>
        <taxon>Chlamydiota</taxon>
        <taxon>Chlamydiia</taxon>
        <taxon>Parachlamydiales</taxon>
        <taxon>Candidatus Rhabdochlamydiaceae</taxon>
        <taxon>Candidatus Rhabdochlamydia</taxon>
    </lineage>
</organism>
<feature type="transmembrane region" description="Helical" evidence="9">
    <location>
        <begin position="172"/>
        <end position="192"/>
    </location>
</feature>
<protein>
    <recommendedName>
        <fullName evidence="9">ADP,ATP carrier protein</fullName>
    </recommendedName>
</protein>
<dbReference type="SUPFAM" id="SSF103473">
    <property type="entry name" value="MFS general substrate transporter"/>
    <property type="match status" value="1"/>
</dbReference>
<gene>
    <name evidence="10" type="ORF">RHAB15C_0000674</name>
</gene>
<keyword evidence="11" id="KW-1185">Reference proteome</keyword>
<evidence type="ECO:0000256" key="2">
    <source>
        <dbReference type="ARBA" id="ARBA00007127"/>
    </source>
</evidence>
<feature type="transmembrane region" description="Helical" evidence="9">
    <location>
        <begin position="16"/>
        <end position="39"/>
    </location>
</feature>
<keyword evidence="5 9" id="KW-0547">Nucleotide-binding</keyword>
<dbReference type="Proteomes" id="UP000822862">
    <property type="component" value="Chromosome"/>
</dbReference>
<dbReference type="EMBL" id="CP075585">
    <property type="protein sequence ID" value="QZA58795.1"/>
    <property type="molecule type" value="Genomic_DNA"/>
</dbReference>
<evidence type="ECO:0000256" key="1">
    <source>
        <dbReference type="ARBA" id="ARBA00004141"/>
    </source>
</evidence>
<evidence type="ECO:0000313" key="11">
    <source>
        <dbReference type="Proteomes" id="UP000822862"/>
    </source>
</evidence>
<proteinExistence type="inferred from homology"/>
<dbReference type="RefSeq" id="WP_194845623.1">
    <property type="nucleotide sequence ID" value="NZ_CP075585.1"/>
</dbReference>
<feature type="transmembrane region" description="Helical" evidence="9">
    <location>
        <begin position="361"/>
        <end position="381"/>
    </location>
</feature>
<dbReference type="InterPro" id="IPR036259">
    <property type="entry name" value="MFS_trans_sf"/>
</dbReference>
<comment type="subcellular location">
    <subcellularLocation>
        <location evidence="1 9">Membrane</location>
        <topology evidence="1 9">Multi-pass membrane protein</topology>
    </subcellularLocation>
</comment>
<evidence type="ECO:0000256" key="4">
    <source>
        <dbReference type="ARBA" id="ARBA00022692"/>
    </source>
</evidence>
<evidence type="ECO:0000256" key="3">
    <source>
        <dbReference type="ARBA" id="ARBA00022448"/>
    </source>
</evidence>
<dbReference type="InterPro" id="IPR004667">
    <property type="entry name" value="ADP_ATP_car_bac_type"/>
</dbReference>
<keyword evidence="8 9" id="KW-0472">Membrane</keyword>
<keyword evidence="6 9" id="KW-0067">ATP-binding</keyword>
<feature type="transmembrane region" description="Helical" evidence="9">
    <location>
        <begin position="141"/>
        <end position="166"/>
    </location>
</feature>
<feature type="transmembrane region" description="Helical" evidence="9">
    <location>
        <begin position="267"/>
        <end position="288"/>
    </location>
</feature>
<evidence type="ECO:0000256" key="9">
    <source>
        <dbReference type="RuleBase" id="RU363121"/>
    </source>
</evidence>
<feature type="transmembrane region" description="Helical" evidence="9">
    <location>
        <begin position="300"/>
        <end position="327"/>
    </location>
</feature>
<dbReference type="PANTHER" id="PTHR31187">
    <property type="match status" value="1"/>
</dbReference>
<keyword evidence="7 9" id="KW-1133">Transmembrane helix</keyword>